<evidence type="ECO:0000313" key="1">
    <source>
        <dbReference type="EMBL" id="VEL23092.1"/>
    </source>
</evidence>
<dbReference type="AlphaFoldDB" id="A0A3S5CNE5"/>
<dbReference type="Proteomes" id="UP000784294">
    <property type="component" value="Unassembled WGS sequence"/>
</dbReference>
<reference evidence="1" key="1">
    <citation type="submission" date="2018-11" db="EMBL/GenBank/DDBJ databases">
        <authorList>
            <consortium name="Pathogen Informatics"/>
        </authorList>
    </citation>
    <scope>NUCLEOTIDE SEQUENCE</scope>
</reference>
<accession>A0A3S5CNE5</accession>
<organism evidence="1 2">
    <name type="scientific">Protopolystoma xenopodis</name>
    <dbReference type="NCBI Taxonomy" id="117903"/>
    <lineage>
        <taxon>Eukaryota</taxon>
        <taxon>Metazoa</taxon>
        <taxon>Spiralia</taxon>
        <taxon>Lophotrochozoa</taxon>
        <taxon>Platyhelminthes</taxon>
        <taxon>Monogenea</taxon>
        <taxon>Polyopisthocotylea</taxon>
        <taxon>Polystomatidea</taxon>
        <taxon>Polystomatidae</taxon>
        <taxon>Protopolystoma</taxon>
    </lineage>
</organism>
<comment type="caution">
    <text evidence="1">The sequence shown here is derived from an EMBL/GenBank/DDBJ whole genome shotgun (WGS) entry which is preliminary data.</text>
</comment>
<keyword evidence="2" id="KW-1185">Reference proteome</keyword>
<protein>
    <submittedName>
        <fullName evidence="1">Uncharacterized protein</fullName>
    </submittedName>
</protein>
<evidence type="ECO:0000313" key="2">
    <source>
        <dbReference type="Proteomes" id="UP000784294"/>
    </source>
</evidence>
<gene>
    <name evidence="1" type="ORF">PXEA_LOCUS16532</name>
</gene>
<feature type="non-terminal residue" evidence="1">
    <location>
        <position position="1"/>
    </location>
</feature>
<dbReference type="EMBL" id="CAAALY010059965">
    <property type="protein sequence ID" value="VEL23092.1"/>
    <property type="molecule type" value="Genomic_DNA"/>
</dbReference>
<name>A0A3S5CNE5_9PLAT</name>
<proteinExistence type="predicted"/>
<sequence length="129" mass="14267">MTESTTDSILICRTGELASGETRLLEPNEQPPTTWKFSTSGSLGLYSSSGQKVHHTDNKYDVFRDIGGHELGFKAVGEVDGDGDLVKQTGYVLVRDNTRFIWTLTEAESEFVYSVNPTVFRISKSNVLS</sequence>